<feature type="compositionally biased region" description="Acidic residues" evidence="4">
    <location>
        <begin position="443"/>
        <end position="462"/>
    </location>
</feature>
<feature type="domain" description="Major facilitator superfamily (MFS) profile" evidence="6">
    <location>
        <begin position="235"/>
        <end position="470"/>
    </location>
</feature>
<protein>
    <submittedName>
        <fullName evidence="7">Major Facilitator Superfamily protein</fullName>
    </submittedName>
</protein>
<dbReference type="GO" id="GO:0022857">
    <property type="term" value="F:transmembrane transporter activity"/>
    <property type="evidence" value="ECO:0007669"/>
    <property type="project" value="InterPro"/>
</dbReference>
<dbReference type="PROSITE" id="PS50850">
    <property type="entry name" value="MFS"/>
    <property type="match status" value="1"/>
</dbReference>
<feature type="region of interest" description="Disordered" evidence="4">
    <location>
        <begin position="433"/>
        <end position="470"/>
    </location>
</feature>
<dbReference type="InterPro" id="IPR011701">
    <property type="entry name" value="MFS"/>
</dbReference>
<keyword evidence="1 5" id="KW-0812">Transmembrane</keyword>
<feature type="transmembrane region" description="Helical" evidence="5">
    <location>
        <begin position="84"/>
        <end position="102"/>
    </location>
</feature>
<dbReference type="AlphaFoldDB" id="A0A518BMF4"/>
<feature type="transmembrane region" description="Helical" evidence="5">
    <location>
        <begin position="302"/>
        <end position="319"/>
    </location>
</feature>
<gene>
    <name evidence="7" type="ORF">Pla133_32540</name>
</gene>
<dbReference type="SUPFAM" id="SSF103473">
    <property type="entry name" value="MFS general substrate transporter"/>
    <property type="match status" value="2"/>
</dbReference>
<dbReference type="InterPro" id="IPR020846">
    <property type="entry name" value="MFS_dom"/>
</dbReference>
<evidence type="ECO:0000256" key="4">
    <source>
        <dbReference type="SAM" id="MobiDB-lite"/>
    </source>
</evidence>
<feature type="transmembrane region" description="Helical" evidence="5">
    <location>
        <begin position="53"/>
        <end position="72"/>
    </location>
</feature>
<dbReference type="InterPro" id="IPR036259">
    <property type="entry name" value="MFS_trans_sf"/>
</dbReference>
<evidence type="ECO:0000256" key="1">
    <source>
        <dbReference type="ARBA" id="ARBA00022692"/>
    </source>
</evidence>
<evidence type="ECO:0000313" key="7">
    <source>
        <dbReference type="EMBL" id="QDU68160.1"/>
    </source>
</evidence>
<evidence type="ECO:0000256" key="5">
    <source>
        <dbReference type="SAM" id="Phobius"/>
    </source>
</evidence>
<evidence type="ECO:0000256" key="3">
    <source>
        <dbReference type="ARBA" id="ARBA00023136"/>
    </source>
</evidence>
<evidence type="ECO:0000256" key="2">
    <source>
        <dbReference type="ARBA" id="ARBA00022989"/>
    </source>
</evidence>
<accession>A0A518BMF4</accession>
<feature type="transmembrane region" description="Helical" evidence="5">
    <location>
        <begin position="269"/>
        <end position="290"/>
    </location>
</feature>
<name>A0A518BMF4_9BACT</name>
<feature type="transmembrane region" description="Helical" evidence="5">
    <location>
        <begin position="114"/>
        <end position="134"/>
    </location>
</feature>
<dbReference type="RefSeq" id="WP_145066942.1">
    <property type="nucleotide sequence ID" value="NZ_CP036287.1"/>
</dbReference>
<reference evidence="7 8" key="1">
    <citation type="submission" date="2019-02" db="EMBL/GenBank/DDBJ databases">
        <title>Deep-cultivation of Planctomycetes and their phenomic and genomic characterization uncovers novel biology.</title>
        <authorList>
            <person name="Wiegand S."/>
            <person name="Jogler M."/>
            <person name="Boedeker C."/>
            <person name="Pinto D."/>
            <person name="Vollmers J."/>
            <person name="Rivas-Marin E."/>
            <person name="Kohn T."/>
            <person name="Peeters S.H."/>
            <person name="Heuer A."/>
            <person name="Rast P."/>
            <person name="Oberbeckmann S."/>
            <person name="Bunk B."/>
            <person name="Jeske O."/>
            <person name="Meyerdierks A."/>
            <person name="Storesund J.E."/>
            <person name="Kallscheuer N."/>
            <person name="Luecker S."/>
            <person name="Lage O.M."/>
            <person name="Pohl T."/>
            <person name="Merkel B.J."/>
            <person name="Hornburger P."/>
            <person name="Mueller R.-W."/>
            <person name="Bruemmer F."/>
            <person name="Labrenz M."/>
            <person name="Spormann A.M."/>
            <person name="Op den Camp H."/>
            <person name="Overmann J."/>
            <person name="Amann R."/>
            <person name="Jetten M.S.M."/>
            <person name="Mascher T."/>
            <person name="Medema M.H."/>
            <person name="Devos D.P."/>
            <person name="Kaster A.-K."/>
            <person name="Ovreas L."/>
            <person name="Rohde M."/>
            <person name="Galperin M.Y."/>
            <person name="Jogler C."/>
        </authorList>
    </citation>
    <scope>NUCLEOTIDE SEQUENCE [LARGE SCALE GENOMIC DNA]</scope>
    <source>
        <strain evidence="7 8">Pla133</strain>
    </source>
</reference>
<feature type="transmembrane region" description="Helical" evidence="5">
    <location>
        <begin position="185"/>
        <end position="209"/>
    </location>
</feature>
<dbReference type="PANTHER" id="PTHR23526">
    <property type="entry name" value="INTEGRAL MEMBRANE TRANSPORT PROTEIN-RELATED"/>
    <property type="match status" value="1"/>
</dbReference>
<keyword evidence="3 5" id="KW-0472">Membrane</keyword>
<dbReference type="EMBL" id="CP036287">
    <property type="protein sequence ID" value="QDU68160.1"/>
    <property type="molecule type" value="Genomic_DNA"/>
</dbReference>
<proteinExistence type="predicted"/>
<dbReference type="Pfam" id="PF07690">
    <property type="entry name" value="MFS_1"/>
    <property type="match status" value="1"/>
</dbReference>
<dbReference type="Proteomes" id="UP000316921">
    <property type="component" value="Chromosome"/>
</dbReference>
<evidence type="ECO:0000259" key="6">
    <source>
        <dbReference type="PROSITE" id="PS50850"/>
    </source>
</evidence>
<feature type="transmembrane region" description="Helical" evidence="5">
    <location>
        <begin position="390"/>
        <end position="411"/>
    </location>
</feature>
<dbReference type="KEGG" id="pbap:Pla133_32540"/>
<keyword evidence="2 5" id="KW-1133">Transmembrane helix</keyword>
<sequence length="470" mass="49667">MPGSPLIALTVAERARAMFLSRLDAIVYAVMVGLGEAYFLADAVRLGASATQIALLVGLPLAVGATGPVLALRLLAALGRRKPVVVAAAVGQALMLLLLAALTREGSTGPNLLIALATAYQVCAQTAGTAWSSWYGDLVPADVRGRYFASRNRGAYAGTLVGLVAAGLILSQLEPARAGVAGAGGGAGFALAYLLAGACRVVSVGLLAASREGRFSGLPSRARVGRFLTTQRGTSAWRLVLMVGLLQLPVQIAAPFFNPFMLEELEFTYVEFMVASASILLLKVLVLPLWGRSIDRHGARRTLLRGAVLLALVPLPWVIAERLWFVVLCQLLSGAAWSGFEVGQFSLLLEVSYRRMRPTIFAAQAMVNGTAQLAGGLLGSLVIANSADPRSVFALSGVLRMAVVVMLIWLLPASTRRLRPQLRVVGFRPGGGLDQRPIYVGDDSPDPTEELAPDDSFVEDEPSERAVGRS</sequence>
<evidence type="ECO:0000313" key="8">
    <source>
        <dbReference type="Proteomes" id="UP000316921"/>
    </source>
</evidence>
<dbReference type="Gene3D" id="1.20.1250.20">
    <property type="entry name" value="MFS general substrate transporter like domains"/>
    <property type="match status" value="2"/>
</dbReference>
<keyword evidence="8" id="KW-1185">Reference proteome</keyword>
<feature type="transmembrane region" description="Helical" evidence="5">
    <location>
        <begin position="236"/>
        <end position="257"/>
    </location>
</feature>
<dbReference type="PANTHER" id="PTHR23526:SF2">
    <property type="entry name" value="MAJOR FACILITATOR SUPERFAMILY (MFS) PROFILE DOMAIN-CONTAINING PROTEIN"/>
    <property type="match status" value="1"/>
</dbReference>
<dbReference type="InterPro" id="IPR052528">
    <property type="entry name" value="Sugar_transport-like"/>
</dbReference>
<feature type="transmembrane region" description="Helical" evidence="5">
    <location>
        <begin position="23"/>
        <end position="41"/>
    </location>
</feature>
<feature type="transmembrane region" description="Helical" evidence="5">
    <location>
        <begin position="155"/>
        <end position="173"/>
    </location>
</feature>
<feature type="transmembrane region" description="Helical" evidence="5">
    <location>
        <begin position="361"/>
        <end position="384"/>
    </location>
</feature>
<organism evidence="7 8">
    <name type="scientific">Engelhardtia mirabilis</name>
    <dbReference type="NCBI Taxonomy" id="2528011"/>
    <lineage>
        <taxon>Bacteria</taxon>
        <taxon>Pseudomonadati</taxon>
        <taxon>Planctomycetota</taxon>
        <taxon>Planctomycetia</taxon>
        <taxon>Planctomycetia incertae sedis</taxon>
        <taxon>Engelhardtia</taxon>
    </lineage>
</organism>